<dbReference type="EMBL" id="JACHOB010000001">
    <property type="protein sequence ID" value="MBB4658530.1"/>
    <property type="molecule type" value="Genomic_DNA"/>
</dbReference>
<dbReference type="PANTHER" id="PTHR42682:SF4">
    <property type="entry name" value="NADH-UBIQUINONE_PLASTOQUINONE"/>
    <property type="match status" value="1"/>
</dbReference>
<keyword evidence="11" id="KW-1185">Reference proteome</keyword>
<evidence type="ECO:0000313" key="11">
    <source>
        <dbReference type="Proteomes" id="UP000563524"/>
    </source>
</evidence>
<keyword evidence="2" id="KW-1003">Cell membrane</keyword>
<dbReference type="AlphaFoldDB" id="A0A840I3A7"/>
<comment type="caution">
    <text evidence="10">The sequence shown here is derived from an EMBL/GenBank/DDBJ whole genome shotgun (WGS) entry which is preliminary data.</text>
</comment>
<dbReference type="NCBIfam" id="NF009310">
    <property type="entry name" value="PRK12668.1"/>
    <property type="match status" value="1"/>
</dbReference>
<evidence type="ECO:0000256" key="1">
    <source>
        <dbReference type="ARBA" id="ARBA00004651"/>
    </source>
</evidence>
<evidence type="ECO:0000256" key="2">
    <source>
        <dbReference type="ARBA" id="ARBA00022475"/>
    </source>
</evidence>
<dbReference type="InterPro" id="IPR052175">
    <property type="entry name" value="ComplexI-like_HydComp"/>
</dbReference>
<evidence type="ECO:0000256" key="3">
    <source>
        <dbReference type="ARBA" id="ARBA00022692"/>
    </source>
</evidence>
<feature type="transmembrane region" description="Helical" evidence="8">
    <location>
        <begin position="434"/>
        <end position="461"/>
    </location>
</feature>
<feature type="transmembrane region" description="Helical" evidence="8">
    <location>
        <begin position="388"/>
        <end position="413"/>
    </location>
</feature>
<evidence type="ECO:0000256" key="8">
    <source>
        <dbReference type="SAM" id="Phobius"/>
    </source>
</evidence>
<feature type="transmembrane region" description="Helical" evidence="8">
    <location>
        <begin position="254"/>
        <end position="274"/>
    </location>
</feature>
<feature type="transmembrane region" description="Helical" evidence="8">
    <location>
        <begin position="566"/>
        <end position="587"/>
    </location>
</feature>
<accession>A0A840I3A7</accession>
<name>A0A840I3A7_9PROT</name>
<sequence>MTQVLPAALSPGMVLILAGLVAALLPRMGRNVAGVVGVAIAFVHLLSYGNAPVGEPLLFAQSSVMGFDLTGVRVDRLSFIFSFIFHVAAALNVIYGWRHATRLEASMGLIYAGAAIGGALAGDLLTLFVYWELAALSSVFIVWAGGGHAAFKAGMRYLVVQVSSGLLLMGGIAVWAGQGNDLAFNSFELIGPDGRVALAPLLFLLSFAIKAAFPFLHTWLQDSYPKASAVGAVMLSAFTTKLAIYTLARGFAGTDILIVIGCVMTAFPVFFALIENDLRKVLAYSLNNQLGFMVCAIGIGTPLALNGAAAHAFVHIIYKALLFMGMGAVLTRVGTTKATELGGLHKSMPLTTVFTIVGAMSISAFPLFSGFVAKSMITLAAAEQHHFWAYLALLFASAGVLEHSGIKIPYFAFFAHDNFAPSITGRARPKEAPLPMLIAMGIAAFLCIFIGVVPSALYALLPFEAEYTAYTSAHVVTQMQLLMFAILAFALLVKFRLYPAEVRSVNLDVDWFWRVPGRKLLMGGVVWTSAAWRSVWGGARTGAAGTIRRLYATHGPEGGLARTWTVGYTALTTAVVLAITLLLVFAAG</sequence>
<feature type="transmembrane region" description="Helical" evidence="8">
    <location>
        <begin position="197"/>
        <end position="216"/>
    </location>
</feature>
<keyword evidence="5" id="KW-0560">Oxidoreductase</keyword>
<feature type="transmembrane region" description="Helical" evidence="8">
    <location>
        <begin position="6"/>
        <end position="25"/>
    </location>
</feature>
<organism evidence="10 11">
    <name type="scientific">Parvularcula dongshanensis</name>
    <dbReference type="NCBI Taxonomy" id="1173995"/>
    <lineage>
        <taxon>Bacteria</taxon>
        <taxon>Pseudomonadati</taxon>
        <taxon>Pseudomonadota</taxon>
        <taxon>Alphaproteobacteria</taxon>
        <taxon>Parvularculales</taxon>
        <taxon>Parvularculaceae</taxon>
        <taxon>Parvularcula</taxon>
    </lineage>
</organism>
<dbReference type="InterPro" id="IPR001750">
    <property type="entry name" value="ND/Mrp_TM"/>
</dbReference>
<keyword evidence="3 7" id="KW-0812">Transmembrane</keyword>
<evidence type="ECO:0000259" key="9">
    <source>
        <dbReference type="Pfam" id="PF00361"/>
    </source>
</evidence>
<feature type="transmembrane region" description="Helical" evidence="8">
    <location>
        <begin position="77"/>
        <end position="97"/>
    </location>
</feature>
<dbReference type="PANTHER" id="PTHR42682">
    <property type="entry name" value="HYDROGENASE-4 COMPONENT F"/>
    <property type="match status" value="1"/>
</dbReference>
<proteinExistence type="predicted"/>
<keyword evidence="6 8" id="KW-0472">Membrane</keyword>
<dbReference type="Pfam" id="PF00361">
    <property type="entry name" value="Proton_antipo_M"/>
    <property type="match status" value="1"/>
</dbReference>
<feature type="transmembrane region" description="Helical" evidence="8">
    <location>
        <begin position="347"/>
        <end position="368"/>
    </location>
</feature>
<feature type="transmembrane region" description="Helical" evidence="8">
    <location>
        <begin position="109"/>
        <end position="128"/>
    </location>
</feature>
<dbReference type="GO" id="GO:0005886">
    <property type="term" value="C:plasma membrane"/>
    <property type="evidence" value="ECO:0007669"/>
    <property type="project" value="UniProtKB-SubCell"/>
</dbReference>
<feature type="transmembrane region" description="Helical" evidence="8">
    <location>
        <begin position="316"/>
        <end position="335"/>
    </location>
</feature>
<evidence type="ECO:0000256" key="5">
    <source>
        <dbReference type="ARBA" id="ARBA00023002"/>
    </source>
</evidence>
<evidence type="ECO:0000313" key="10">
    <source>
        <dbReference type="EMBL" id="MBB4658530.1"/>
    </source>
</evidence>
<dbReference type="Proteomes" id="UP000563524">
    <property type="component" value="Unassembled WGS sequence"/>
</dbReference>
<feature type="transmembrane region" description="Helical" evidence="8">
    <location>
        <begin position="281"/>
        <end position="304"/>
    </location>
</feature>
<feature type="domain" description="NADH:quinone oxidoreductase/Mrp antiporter transmembrane" evidence="9">
    <location>
        <begin position="121"/>
        <end position="397"/>
    </location>
</feature>
<comment type="subcellular location">
    <subcellularLocation>
        <location evidence="1">Cell membrane</location>
        <topology evidence="1">Multi-pass membrane protein</topology>
    </subcellularLocation>
    <subcellularLocation>
        <location evidence="7">Membrane</location>
        <topology evidence="7">Multi-pass membrane protein</topology>
    </subcellularLocation>
</comment>
<protein>
    <submittedName>
        <fullName evidence="10">Multicomponent Na+:H+ antiporter subunit D</fullName>
    </submittedName>
</protein>
<keyword evidence="4 8" id="KW-1133">Transmembrane helix</keyword>
<dbReference type="GO" id="GO:0016491">
    <property type="term" value="F:oxidoreductase activity"/>
    <property type="evidence" value="ECO:0007669"/>
    <property type="project" value="UniProtKB-KW"/>
</dbReference>
<reference evidence="10 11" key="1">
    <citation type="submission" date="2020-08" db="EMBL/GenBank/DDBJ databases">
        <title>Genomic Encyclopedia of Type Strains, Phase IV (KMG-IV): sequencing the most valuable type-strain genomes for metagenomic binning, comparative biology and taxonomic classification.</title>
        <authorList>
            <person name="Goeker M."/>
        </authorList>
    </citation>
    <scope>NUCLEOTIDE SEQUENCE [LARGE SCALE GENOMIC DNA]</scope>
    <source>
        <strain evidence="10 11">DSM 102850</strain>
    </source>
</reference>
<gene>
    <name evidence="10" type="ORF">GGQ59_001030</name>
</gene>
<feature type="transmembrane region" description="Helical" evidence="8">
    <location>
        <begin position="473"/>
        <end position="493"/>
    </location>
</feature>
<evidence type="ECO:0000256" key="4">
    <source>
        <dbReference type="ARBA" id="ARBA00022989"/>
    </source>
</evidence>
<feature type="transmembrane region" description="Helical" evidence="8">
    <location>
        <begin position="32"/>
        <end position="49"/>
    </location>
</feature>
<evidence type="ECO:0000256" key="7">
    <source>
        <dbReference type="RuleBase" id="RU000320"/>
    </source>
</evidence>
<feature type="transmembrane region" description="Helical" evidence="8">
    <location>
        <begin position="134"/>
        <end position="151"/>
    </location>
</feature>
<feature type="transmembrane region" description="Helical" evidence="8">
    <location>
        <begin position="158"/>
        <end position="177"/>
    </location>
</feature>
<dbReference type="RefSeq" id="WP_221400868.1">
    <property type="nucleotide sequence ID" value="NZ_JACHOB010000001.1"/>
</dbReference>
<evidence type="ECO:0000256" key="6">
    <source>
        <dbReference type="ARBA" id="ARBA00023136"/>
    </source>
</evidence>
<feature type="transmembrane region" description="Helical" evidence="8">
    <location>
        <begin position="228"/>
        <end position="248"/>
    </location>
</feature>